<dbReference type="RefSeq" id="WP_075805553.1">
    <property type="nucleotide sequence ID" value="NZ_MKZO01000047.1"/>
</dbReference>
<sequence>MKSTTLSLICHAPTEAQRVGRFPGADETPRDVAQVRLSLPVADHVLVAPELRARQTAEALGLRGQVDDELRDCDFGRWQGMLLKHLEAQEPEALQQWLGDPCAAPHDGESIEHVCQRVARWVEGMARGGSWQVVTHPMVVRAALIHVLGCPLDTFHRIDVPPLSVVQLSHYGRWRFKAG</sequence>
<evidence type="ECO:0000313" key="1">
    <source>
        <dbReference type="EMBL" id="OLS60450.1"/>
    </source>
</evidence>
<organism evidence="1 2">
    <name type="scientific">Pseudomonas putida</name>
    <name type="common">Arthrobacter siderocapsulatus</name>
    <dbReference type="NCBI Taxonomy" id="303"/>
    <lineage>
        <taxon>Bacteria</taxon>
        <taxon>Pseudomonadati</taxon>
        <taxon>Pseudomonadota</taxon>
        <taxon>Gammaproteobacteria</taxon>
        <taxon>Pseudomonadales</taxon>
        <taxon>Pseudomonadaceae</taxon>
        <taxon>Pseudomonas</taxon>
    </lineage>
</organism>
<dbReference type="Proteomes" id="UP000186736">
    <property type="component" value="Unassembled WGS sequence"/>
</dbReference>
<dbReference type="AlphaFoldDB" id="A0A1Q9QZ60"/>
<dbReference type="EMBL" id="MKZO01000047">
    <property type="protein sequence ID" value="OLS60450.1"/>
    <property type="molecule type" value="Genomic_DNA"/>
</dbReference>
<dbReference type="InterPro" id="IPR029033">
    <property type="entry name" value="His_PPase_superfam"/>
</dbReference>
<dbReference type="CDD" id="cd07067">
    <property type="entry name" value="HP_PGM_like"/>
    <property type="match status" value="1"/>
</dbReference>
<comment type="caution">
    <text evidence="1">The sequence shown here is derived from an EMBL/GenBank/DDBJ whole genome shotgun (WGS) entry which is preliminary data.</text>
</comment>
<dbReference type="OrthoDB" id="7502553at2"/>
<proteinExistence type="predicted"/>
<reference evidence="1 2" key="1">
    <citation type="submission" date="2016-10" db="EMBL/GenBank/DDBJ databases">
        <title>Genome Sequence of Pseudomonas putida GM4FR.</title>
        <authorList>
            <person name="Poehlein A."/>
            <person name="Wemheuer F."/>
            <person name="Hollensteiner J."/>
            <person name="Wemheuer B."/>
        </authorList>
    </citation>
    <scope>NUCLEOTIDE SEQUENCE [LARGE SCALE GENOMIC DNA]</scope>
    <source>
        <strain evidence="1 2">GM4FR</strain>
    </source>
</reference>
<dbReference type="SUPFAM" id="SSF53254">
    <property type="entry name" value="Phosphoglycerate mutase-like"/>
    <property type="match status" value="1"/>
</dbReference>
<evidence type="ECO:0000313" key="2">
    <source>
        <dbReference type="Proteomes" id="UP000186736"/>
    </source>
</evidence>
<gene>
    <name evidence="1" type="ORF">PSEMO_48610</name>
</gene>
<dbReference type="InterPro" id="IPR013078">
    <property type="entry name" value="His_Pase_superF_clade-1"/>
</dbReference>
<dbReference type="Pfam" id="PF00300">
    <property type="entry name" value="His_Phos_1"/>
    <property type="match status" value="1"/>
</dbReference>
<name>A0A1Q9QZ60_PSEPU</name>
<dbReference type="SMART" id="SM00855">
    <property type="entry name" value="PGAM"/>
    <property type="match status" value="1"/>
</dbReference>
<evidence type="ECO:0008006" key="3">
    <source>
        <dbReference type="Google" id="ProtNLM"/>
    </source>
</evidence>
<accession>A0A1Q9QZ60</accession>
<dbReference type="Gene3D" id="3.40.50.1240">
    <property type="entry name" value="Phosphoglycerate mutase-like"/>
    <property type="match status" value="1"/>
</dbReference>
<protein>
    <recommendedName>
        <fullName evidence="3">Histidine phosphatase family protein</fullName>
    </recommendedName>
</protein>